<dbReference type="EMBL" id="CAJOBC010000014">
    <property type="protein sequence ID" value="CAF3518146.1"/>
    <property type="molecule type" value="Genomic_DNA"/>
</dbReference>
<dbReference type="InterPro" id="IPR010734">
    <property type="entry name" value="Copine_C"/>
</dbReference>
<evidence type="ECO:0000259" key="2">
    <source>
        <dbReference type="Pfam" id="PF07002"/>
    </source>
</evidence>
<reference evidence="3" key="1">
    <citation type="submission" date="2021-02" db="EMBL/GenBank/DDBJ databases">
        <authorList>
            <person name="Nowell W R."/>
        </authorList>
    </citation>
    <scope>NUCLEOTIDE SEQUENCE</scope>
</reference>
<sequence>MKYYTKRHDDISPASQYAMIKLVNKAGRLDPKNRIVQPATNEQRRLPPAHHHHKFEHIHTDNGIKLLPSSHHRDQEYVDESSELNSMSIKYKHIMNKHTSLLWTYVYNLRFVFVLSAVLLLIIYWFYRRKRQSQKQDEKEDNRRPSSLTLFDDRQYPSDILSPHPSEHRHYNVLATITEENLSTTVTPTTLSSNFNDIIKPASSPIADEINSKFELINSNTPSQLRQRKLLNDNIINTDYVQISADKLKIKENNNKLEEKVENNVPLTIIETRQQLKQPSTRRRLSQFEDASAKPVIEPDNSPPVIVRKSSIPHSNVIKDDYHTLEELNNAVKQVITIVGRTLEKFDSDKLIPAFGFGDKTTLDRKIFPLHTDGSYCKGFRGVLEAYNKITPKVRMSGPTNFAPLIKEAIKIVQKSKQYHILVIVADGQVTNERQTKDAIVEASSYPLSIVMIGVGDGPWDMMKEFDDSLPTRQFDNFQFVNYNDIIQVSENNLDSGFALHALMEIPSQYEAIKKLGLLSSSE</sequence>
<dbReference type="GO" id="GO:0016567">
    <property type="term" value="P:protein ubiquitination"/>
    <property type="evidence" value="ECO:0007669"/>
    <property type="project" value="TreeGrafter"/>
</dbReference>
<comment type="caution">
    <text evidence="3">The sequence shown here is derived from an EMBL/GenBank/DDBJ whole genome shotgun (WGS) entry which is preliminary data.</text>
</comment>
<dbReference type="Pfam" id="PF07002">
    <property type="entry name" value="Copine"/>
    <property type="match status" value="1"/>
</dbReference>
<evidence type="ECO:0000256" key="1">
    <source>
        <dbReference type="SAM" id="Phobius"/>
    </source>
</evidence>
<dbReference type="Proteomes" id="UP000663829">
    <property type="component" value="Unassembled WGS sequence"/>
</dbReference>
<dbReference type="Proteomes" id="UP000681722">
    <property type="component" value="Unassembled WGS sequence"/>
</dbReference>
<name>A0A813NK54_9BILA</name>
<dbReference type="GO" id="GO:0004842">
    <property type="term" value="F:ubiquitin-protein transferase activity"/>
    <property type="evidence" value="ECO:0007669"/>
    <property type="project" value="TreeGrafter"/>
</dbReference>
<evidence type="ECO:0000313" key="4">
    <source>
        <dbReference type="EMBL" id="CAF3518146.1"/>
    </source>
</evidence>
<dbReference type="PANTHER" id="PTHR45751">
    <property type="entry name" value="COPINE FAMILY PROTEIN 1"/>
    <property type="match status" value="1"/>
</dbReference>
<keyword evidence="1" id="KW-0472">Membrane</keyword>
<keyword evidence="1" id="KW-0812">Transmembrane</keyword>
<accession>A0A813NK54</accession>
<dbReference type="Gene3D" id="3.40.50.410">
    <property type="entry name" value="von Willebrand factor, type A domain"/>
    <property type="match status" value="1"/>
</dbReference>
<evidence type="ECO:0000313" key="5">
    <source>
        <dbReference type="Proteomes" id="UP000663829"/>
    </source>
</evidence>
<dbReference type="PANTHER" id="PTHR45751:SF11">
    <property type="entry name" value="COPINE FAMILY PROTEIN 2"/>
    <property type="match status" value="1"/>
</dbReference>
<keyword evidence="5" id="KW-1185">Reference proteome</keyword>
<dbReference type="InterPro" id="IPR036465">
    <property type="entry name" value="vWFA_dom_sf"/>
</dbReference>
<dbReference type="AlphaFoldDB" id="A0A813NK54"/>
<evidence type="ECO:0000313" key="3">
    <source>
        <dbReference type="EMBL" id="CAF0739946.1"/>
    </source>
</evidence>
<dbReference type="OrthoDB" id="5855668at2759"/>
<protein>
    <recommendedName>
        <fullName evidence="2">Copine C-terminal domain-containing protein</fullName>
    </recommendedName>
</protein>
<keyword evidence="1" id="KW-1133">Transmembrane helix</keyword>
<gene>
    <name evidence="3" type="ORF">GPM918_LOCUS202</name>
    <name evidence="4" type="ORF">SRO942_LOCUS203</name>
</gene>
<proteinExistence type="predicted"/>
<feature type="transmembrane region" description="Helical" evidence="1">
    <location>
        <begin position="105"/>
        <end position="127"/>
    </location>
</feature>
<dbReference type="SUPFAM" id="SSF53300">
    <property type="entry name" value="vWA-like"/>
    <property type="match status" value="1"/>
</dbReference>
<dbReference type="GO" id="GO:0005634">
    <property type="term" value="C:nucleus"/>
    <property type="evidence" value="ECO:0007669"/>
    <property type="project" value="TreeGrafter"/>
</dbReference>
<dbReference type="InterPro" id="IPR052079">
    <property type="entry name" value="E3_ligase/Copine_domain"/>
</dbReference>
<feature type="domain" description="Copine C-terminal" evidence="2">
    <location>
        <begin position="323"/>
        <end position="519"/>
    </location>
</feature>
<organism evidence="3 5">
    <name type="scientific">Didymodactylos carnosus</name>
    <dbReference type="NCBI Taxonomy" id="1234261"/>
    <lineage>
        <taxon>Eukaryota</taxon>
        <taxon>Metazoa</taxon>
        <taxon>Spiralia</taxon>
        <taxon>Gnathifera</taxon>
        <taxon>Rotifera</taxon>
        <taxon>Eurotatoria</taxon>
        <taxon>Bdelloidea</taxon>
        <taxon>Philodinida</taxon>
        <taxon>Philodinidae</taxon>
        <taxon>Didymodactylos</taxon>
    </lineage>
</organism>
<dbReference type="EMBL" id="CAJNOQ010000014">
    <property type="protein sequence ID" value="CAF0739946.1"/>
    <property type="molecule type" value="Genomic_DNA"/>
</dbReference>